<dbReference type="InterPro" id="IPR005631">
    <property type="entry name" value="SDH"/>
</dbReference>
<dbReference type="PANTHER" id="PTHR39585:SF1">
    <property type="entry name" value="FAD ASSEMBLY FACTOR SDHE"/>
    <property type="match status" value="1"/>
</dbReference>
<dbReference type="PANTHER" id="PTHR39585">
    <property type="entry name" value="FAD ASSEMBLY FACTOR SDHE"/>
    <property type="match status" value="1"/>
</dbReference>
<evidence type="ECO:0000313" key="6">
    <source>
        <dbReference type="EMBL" id="RAL18796.1"/>
    </source>
</evidence>
<keyword evidence="7" id="KW-1185">Reference proteome</keyword>
<comment type="caution">
    <text evidence="6">The sequence shown here is derived from an EMBL/GenBank/DDBJ whole genome shotgun (WGS) entry which is preliminary data.</text>
</comment>
<comment type="similarity">
    <text evidence="2">Belongs to the SdhE FAD assembly factor family.</text>
</comment>
<dbReference type="SUPFAM" id="SSF109910">
    <property type="entry name" value="YgfY-like"/>
    <property type="match status" value="1"/>
</dbReference>
<sequence length="79" mass="9676">MNRFKIEWECRRGMRELDKMIMPFYQAHFDNLTETEQQTFVEMLGYTDPELFRWFMNQETAPTEALQAMVKLIQSKLEY</sequence>
<dbReference type="EMBL" id="PTPX01000013">
    <property type="protein sequence ID" value="RAL18796.1"/>
    <property type="molecule type" value="Genomic_DNA"/>
</dbReference>
<dbReference type="GO" id="GO:0006105">
    <property type="term" value="P:succinate metabolic process"/>
    <property type="evidence" value="ECO:0007669"/>
    <property type="project" value="TreeGrafter"/>
</dbReference>
<accession>A0A328BX48</accession>
<gene>
    <name evidence="6" type="ORF">C5N92_06595</name>
</gene>
<keyword evidence="4" id="KW-0963">Cytoplasm</keyword>
<evidence type="ECO:0000256" key="1">
    <source>
        <dbReference type="ARBA" id="ARBA00004496"/>
    </source>
</evidence>
<dbReference type="OrthoDB" id="9180899at2"/>
<evidence type="ECO:0000313" key="7">
    <source>
        <dbReference type="Proteomes" id="UP000248689"/>
    </source>
</evidence>
<dbReference type="InterPro" id="IPR050531">
    <property type="entry name" value="SdhE_FAD_assembly_factor"/>
</dbReference>
<name>A0A328BX48_9PAST</name>
<keyword evidence="5" id="KW-0143">Chaperone</keyword>
<dbReference type="Gene3D" id="1.10.150.250">
    <property type="entry name" value="Flavinator of succinate dehydrogenase"/>
    <property type="match status" value="1"/>
</dbReference>
<reference evidence="7" key="1">
    <citation type="submission" date="2018-02" db="EMBL/GenBank/DDBJ databases">
        <title>Glaesserella australis sp. nov., isolated from the lungs of pigs.</title>
        <authorList>
            <person name="Turni C."/>
            <person name="Christensen H."/>
        </authorList>
    </citation>
    <scope>NUCLEOTIDE SEQUENCE [LARGE SCALE GENOMIC DNA]</scope>
    <source>
        <strain evidence="7">HS4635</strain>
    </source>
</reference>
<organism evidence="6 7">
    <name type="scientific">Glaesserella australis</name>
    <dbReference type="NCBI Taxonomy" id="2094024"/>
    <lineage>
        <taxon>Bacteria</taxon>
        <taxon>Pseudomonadati</taxon>
        <taxon>Pseudomonadota</taxon>
        <taxon>Gammaproteobacteria</taxon>
        <taxon>Pasteurellales</taxon>
        <taxon>Pasteurellaceae</taxon>
        <taxon>Glaesserella</taxon>
    </lineage>
</organism>
<comment type="subcellular location">
    <subcellularLocation>
        <location evidence="1">Cytoplasm</location>
    </subcellularLocation>
</comment>
<dbReference type="GO" id="GO:0005737">
    <property type="term" value="C:cytoplasm"/>
    <property type="evidence" value="ECO:0007669"/>
    <property type="project" value="UniProtKB-SubCell"/>
</dbReference>
<dbReference type="InterPro" id="IPR036714">
    <property type="entry name" value="SDH_sf"/>
</dbReference>
<evidence type="ECO:0000256" key="2">
    <source>
        <dbReference type="ARBA" id="ARBA00008571"/>
    </source>
</evidence>
<evidence type="ECO:0000256" key="4">
    <source>
        <dbReference type="ARBA" id="ARBA00022490"/>
    </source>
</evidence>
<dbReference type="Pfam" id="PF03937">
    <property type="entry name" value="Sdh5"/>
    <property type="match status" value="1"/>
</dbReference>
<dbReference type="RefSeq" id="WP_111750053.1">
    <property type="nucleotide sequence ID" value="NZ_PTPX01000013.1"/>
</dbReference>
<dbReference type="Proteomes" id="UP000248689">
    <property type="component" value="Unassembled WGS sequence"/>
</dbReference>
<evidence type="ECO:0000256" key="5">
    <source>
        <dbReference type="ARBA" id="ARBA00023186"/>
    </source>
</evidence>
<proteinExistence type="inferred from homology"/>
<evidence type="ECO:0000256" key="3">
    <source>
        <dbReference type="ARBA" id="ARBA00019418"/>
    </source>
</evidence>
<protein>
    <recommendedName>
        <fullName evidence="3">FAD assembly factor SdhE</fullName>
    </recommendedName>
</protein>
<dbReference type="AlphaFoldDB" id="A0A328BX48"/>